<accession>E5XML7</accession>
<name>E5XML7_SEGRC</name>
<organism evidence="3 4">
    <name type="scientific">Segniliparus rugosus (strain ATCC BAA-974 / DSM 45345 / CCUG 50838 / CIP 108380 / JCM 13579 / CDC 945)</name>
    <dbReference type="NCBI Taxonomy" id="679197"/>
    <lineage>
        <taxon>Bacteria</taxon>
        <taxon>Bacillati</taxon>
        <taxon>Actinomycetota</taxon>
        <taxon>Actinomycetes</taxon>
        <taxon>Mycobacteriales</taxon>
        <taxon>Segniliparaceae</taxon>
        <taxon>Segniliparus</taxon>
    </lineage>
</organism>
<proteinExistence type="predicted"/>
<gene>
    <name evidence="3" type="ORF">HMPREF9336_00737</name>
</gene>
<feature type="transmembrane region" description="Helical" evidence="2">
    <location>
        <begin position="76"/>
        <end position="94"/>
    </location>
</feature>
<evidence type="ECO:0000313" key="3">
    <source>
        <dbReference type="EMBL" id="EFV14413.1"/>
    </source>
</evidence>
<evidence type="ECO:0000256" key="2">
    <source>
        <dbReference type="SAM" id="Phobius"/>
    </source>
</evidence>
<sequence>MPPTPLTGAEARARRKALAGPKLTREERRAQSAARRERQADSRARMMAGEEAYLLPRDKGPVRAYVRDVVDSRRSLSGAFMPIAFTMIAVSFGSPELQAYVAPAMLVLLFAMVVEGLWLGRKVSHLVAARFPDNTEPGYRIGWYAFTRSAQMRRMRVPKPQVTPKDKDTV</sequence>
<dbReference type="Proteomes" id="UP000004816">
    <property type="component" value="Unassembled WGS sequence"/>
</dbReference>
<keyword evidence="2" id="KW-0472">Membrane</keyword>
<keyword evidence="2" id="KW-0812">Transmembrane</keyword>
<comment type="caution">
    <text evidence="3">The sequence shown here is derived from an EMBL/GenBank/DDBJ whole genome shotgun (WGS) entry which is preliminary data.</text>
</comment>
<keyword evidence="2" id="KW-1133">Transmembrane helix</keyword>
<dbReference type="eggNOG" id="ENOG5031D67">
    <property type="taxonomic scope" value="Bacteria"/>
</dbReference>
<keyword evidence="4" id="KW-1185">Reference proteome</keyword>
<dbReference type="HOGENOM" id="CLU_091328_0_0_11"/>
<evidence type="ECO:0000256" key="1">
    <source>
        <dbReference type="SAM" id="MobiDB-lite"/>
    </source>
</evidence>
<dbReference type="AlphaFoldDB" id="E5XML7"/>
<dbReference type="STRING" id="679197.HMPREF9336_00737"/>
<dbReference type="InterPro" id="IPR021403">
    <property type="entry name" value="DUF3043"/>
</dbReference>
<dbReference type="EMBL" id="ACZI02000003">
    <property type="protein sequence ID" value="EFV14413.1"/>
    <property type="molecule type" value="Genomic_DNA"/>
</dbReference>
<evidence type="ECO:0008006" key="5">
    <source>
        <dbReference type="Google" id="ProtNLM"/>
    </source>
</evidence>
<evidence type="ECO:0000313" key="4">
    <source>
        <dbReference type="Proteomes" id="UP000004816"/>
    </source>
</evidence>
<reference evidence="3 4" key="1">
    <citation type="journal article" date="2011" name="Stand. Genomic Sci.">
        <title>High quality draft genome sequence of Segniliparus rugosus CDC 945(T)= (ATCC BAA-974(T)).</title>
        <authorList>
            <person name="Earl A.M."/>
            <person name="Desjardins C.A."/>
            <person name="Fitzgerald M.G."/>
            <person name="Arachchi H.M."/>
            <person name="Zeng Q."/>
            <person name="Mehta T."/>
            <person name="Griggs A."/>
            <person name="Birren B.W."/>
            <person name="Toney N.C."/>
            <person name="Carr J."/>
            <person name="Posey J."/>
            <person name="Butler W.R."/>
        </authorList>
    </citation>
    <scope>NUCLEOTIDE SEQUENCE [LARGE SCALE GENOMIC DNA]</scope>
    <source>
        <strain evidence="4">ATCC BAA-974 / DSM 45345 / CCUG 50838 / CIP 108380 / JCM 13579 / CDC 945</strain>
    </source>
</reference>
<dbReference type="Pfam" id="PF11241">
    <property type="entry name" value="DUF3043"/>
    <property type="match status" value="1"/>
</dbReference>
<feature type="transmembrane region" description="Helical" evidence="2">
    <location>
        <begin position="100"/>
        <end position="120"/>
    </location>
</feature>
<feature type="region of interest" description="Disordered" evidence="1">
    <location>
        <begin position="1"/>
        <end position="43"/>
    </location>
</feature>
<protein>
    <recommendedName>
        <fullName evidence="5">DUF3043 domain-containing protein</fullName>
    </recommendedName>
</protein>
<feature type="compositionally biased region" description="Basic and acidic residues" evidence="1">
    <location>
        <begin position="23"/>
        <end position="43"/>
    </location>
</feature>